<dbReference type="Gene3D" id="2.10.260.10">
    <property type="match status" value="1"/>
</dbReference>
<accession>A0A7R8WQN0</accession>
<evidence type="ECO:0000256" key="1">
    <source>
        <dbReference type="ARBA" id="ARBA00007924"/>
    </source>
</evidence>
<dbReference type="AlphaFoldDB" id="A0A7R8WQN0"/>
<proteinExistence type="inferred from homology"/>
<dbReference type="SUPFAM" id="SSF89447">
    <property type="entry name" value="AbrB/MazE/MraZ-like"/>
    <property type="match status" value="1"/>
</dbReference>
<dbReference type="EMBL" id="OB666271">
    <property type="protein sequence ID" value="CAD7233444.1"/>
    <property type="molecule type" value="Genomic_DNA"/>
</dbReference>
<dbReference type="InterPro" id="IPR047976">
    <property type="entry name" value="Anti_VapB2-like"/>
</dbReference>
<dbReference type="SMART" id="SM00966">
    <property type="entry name" value="SpoVT_AbrB"/>
    <property type="match status" value="1"/>
</dbReference>
<evidence type="ECO:0000313" key="2">
    <source>
        <dbReference type="EMBL" id="CAD7233444.1"/>
    </source>
</evidence>
<gene>
    <name evidence="2" type="ORF">CTOB1V02_LOCUS11266</name>
</gene>
<protein>
    <submittedName>
        <fullName evidence="2">Uncharacterized protein</fullName>
    </submittedName>
</protein>
<comment type="similarity">
    <text evidence="1">Belongs to the VapB family.</text>
</comment>
<dbReference type="InterPro" id="IPR007159">
    <property type="entry name" value="SpoVT-AbrB_dom"/>
</dbReference>
<reference evidence="2" key="1">
    <citation type="submission" date="2020-11" db="EMBL/GenBank/DDBJ databases">
        <authorList>
            <person name="Tran Van P."/>
        </authorList>
    </citation>
    <scope>NUCLEOTIDE SEQUENCE</scope>
</reference>
<dbReference type="NCBIfam" id="NF040493">
    <property type="entry name" value="TA_anti_VapB"/>
    <property type="match status" value="1"/>
</dbReference>
<dbReference type="Pfam" id="PF04014">
    <property type="entry name" value="MazE_antitoxin"/>
    <property type="match status" value="1"/>
</dbReference>
<dbReference type="GO" id="GO:0003677">
    <property type="term" value="F:DNA binding"/>
    <property type="evidence" value="ECO:0007669"/>
    <property type="project" value="InterPro"/>
</dbReference>
<dbReference type="PROSITE" id="PS51740">
    <property type="entry name" value="SPOVT_ABRB"/>
    <property type="match status" value="1"/>
</dbReference>
<dbReference type="PANTHER" id="PTHR37550:SF3">
    <property type="entry name" value="ANTITOXIN VAPB1"/>
    <property type="match status" value="1"/>
</dbReference>
<name>A0A7R8WQN0_9CRUS</name>
<dbReference type="PANTHER" id="PTHR37550">
    <property type="entry name" value="ANTITOXIN VAPB1"/>
    <property type="match status" value="1"/>
</dbReference>
<sequence>MITTRVFKSGNSQAVRIPKEFQLDVEEVEIFKRDDEIILRKKPDSLADVMDIFAAFSDDFMQDGRDDTPPQERNFDQ</sequence>
<dbReference type="InterPro" id="IPR051734">
    <property type="entry name" value="VapB_TA_antitoxins"/>
</dbReference>
<organism evidence="2">
    <name type="scientific">Cyprideis torosa</name>
    <dbReference type="NCBI Taxonomy" id="163714"/>
    <lineage>
        <taxon>Eukaryota</taxon>
        <taxon>Metazoa</taxon>
        <taxon>Ecdysozoa</taxon>
        <taxon>Arthropoda</taxon>
        <taxon>Crustacea</taxon>
        <taxon>Oligostraca</taxon>
        <taxon>Ostracoda</taxon>
        <taxon>Podocopa</taxon>
        <taxon>Podocopida</taxon>
        <taxon>Cytherocopina</taxon>
        <taxon>Cytheroidea</taxon>
        <taxon>Cytherideidae</taxon>
        <taxon>Cyprideis</taxon>
    </lineage>
</organism>
<dbReference type="InterPro" id="IPR037914">
    <property type="entry name" value="SpoVT-AbrB_sf"/>
</dbReference>